<keyword evidence="1" id="KW-0732">Signal</keyword>
<name>A0A557ZYU9_9PSEU</name>
<reference evidence="2 3" key="1">
    <citation type="submission" date="2019-07" db="EMBL/GenBank/DDBJ databases">
        <title>New species of Amycolatopsis and Streptomyces.</title>
        <authorList>
            <person name="Duangmal K."/>
            <person name="Teo W.F.A."/>
            <person name="Lipun K."/>
        </authorList>
    </citation>
    <scope>NUCLEOTIDE SEQUENCE [LARGE SCALE GENOMIC DNA]</scope>
    <source>
        <strain evidence="2 3">JCM 30562</strain>
    </source>
</reference>
<dbReference type="PROSITE" id="PS51257">
    <property type="entry name" value="PROKAR_LIPOPROTEIN"/>
    <property type="match status" value="1"/>
</dbReference>
<dbReference type="RefSeq" id="WP_144643746.1">
    <property type="nucleotide sequence ID" value="NZ_BNAX01000004.1"/>
</dbReference>
<dbReference type="PANTHER" id="PTHR42976:SF1">
    <property type="entry name" value="GH18 DOMAIN-CONTAINING PROTEIN-RELATED"/>
    <property type="match status" value="1"/>
</dbReference>
<dbReference type="EMBL" id="VJZA01000085">
    <property type="protein sequence ID" value="TVT17180.1"/>
    <property type="molecule type" value="Genomic_DNA"/>
</dbReference>
<dbReference type="InterPro" id="IPR017853">
    <property type="entry name" value="GH"/>
</dbReference>
<organism evidence="2 3">
    <name type="scientific">Amycolatopsis acidiphila</name>
    <dbReference type="NCBI Taxonomy" id="715473"/>
    <lineage>
        <taxon>Bacteria</taxon>
        <taxon>Bacillati</taxon>
        <taxon>Actinomycetota</taxon>
        <taxon>Actinomycetes</taxon>
        <taxon>Pseudonocardiales</taxon>
        <taxon>Pseudonocardiaceae</taxon>
        <taxon>Amycolatopsis</taxon>
    </lineage>
</organism>
<dbReference type="InterPro" id="IPR052750">
    <property type="entry name" value="GH18_Chitinase"/>
</dbReference>
<gene>
    <name evidence="2" type="ORF">FNH06_32530</name>
</gene>
<comment type="caution">
    <text evidence="2">The sequence shown here is derived from an EMBL/GenBank/DDBJ whole genome shotgun (WGS) entry which is preliminary data.</text>
</comment>
<feature type="chain" id="PRO_5039301580" evidence="1">
    <location>
        <begin position="22"/>
        <end position="323"/>
    </location>
</feature>
<dbReference type="SUPFAM" id="SSF51445">
    <property type="entry name" value="(Trans)glycosidases"/>
    <property type="match status" value="1"/>
</dbReference>
<proteinExistence type="predicted"/>
<evidence type="ECO:0000256" key="1">
    <source>
        <dbReference type="SAM" id="SignalP"/>
    </source>
</evidence>
<evidence type="ECO:0000313" key="2">
    <source>
        <dbReference type="EMBL" id="TVT17180.1"/>
    </source>
</evidence>
<accession>A0A557ZYU9</accession>
<evidence type="ECO:0000313" key="3">
    <source>
        <dbReference type="Proteomes" id="UP000318578"/>
    </source>
</evidence>
<keyword evidence="3" id="KW-1185">Reference proteome</keyword>
<dbReference type="AlphaFoldDB" id="A0A557ZYU9"/>
<dbReference type="Gene3D" id="3.20.20.80">
    <property type="entry name" value="Glycosidases"/>
    <property type="match status" value="1"/>
</dbReference>
<protein>
    <submittedName>
        <fullName evidence="2">Carbohydrate-binding protein CenC</fullName>
    </submittedName>
</protein>
<dbReference type="OrthoDB" id="99456at2"/>
<sequence length="323" mass="33537">MVLPHRLWKVAVCAALLTACAAPGPARPQPSPVSAEIPSAPTETAPYVDVSVRHPPLGSVVAKTPTRRFVLAFMLAKHSACAPAWAGSTPIDDPAVLGDIAAVRSAGGSVTLASGGATGTYLENACSTAAELAGAYRQALQTTGADRLELDVETAVRPDVVADALRIVHTELAVPVTITATVADAGSGLEQSTLDLLRALASRGTDVVVNAMVMNFPESGSWRESMLTAATTVAGQTGEIWPGNPYSRLGITYMAGRNDTGVLTTVDDAHALRDYAVAHAIAFLGFWSLARDNGNCADEVRASPVCSGLAQETYAFTRALRGR</sequence>
<dbReference type="PANTHER" id="PTHR42976">
    <property type="entry name" value="BIFUNCTIONAL CHITINASE/LYSOZYME-RELATED"/>
    <property type="match status" value="1"/>
</dbReference>
<dbReference type="Proteomes" id="UP000318578">
    <property type="component" value="Unassembled WGS sequence"/>
</dbReference>
<feature type="signal peptide" evidence="1">
    <location>
        <begin position="1"/>
        <end position="21"/>
    </location>
</feature>